<dbReference type="Proteomes" id="UP001302602">
    <property type="component" value="Unassembled WGS sequence"/>
</dbReference>
<evidence type="ECO:0000313" key="1">
    <source>
        <dbReference type="EMBL" id="KAK4128083.1"/>
    </source>
</evidence>
<gene>
    <name evidence="1" type="ORF">N657DRAFT_638487</name>
</gene>
<dbReference type="RefSeq" id="XP_062651854.1">
    <property type="nucleotide sequence ID" value="XM_062791604.1"/>
</dbReference>
<name>A0AAN6U7W3_9PEZI</name>
<dbReference type="AlphaFoldDB" id="A0AAN6U7W3"/>
<organism evidence="1 2">
    <name type="scientific">Parathielavia appendiculata</name>
    <dbReference type="NCBI Taxonomy" id="2587402"/>
    <lineage>
        <taxon>Eukaryota</taxon>
        <taxon>Fungi</taxon>
        <taxon>Dikarya</taxon>
        <taxon>Ascomycota</taxon>
        <taxon>Pezizomycotina</taxon>
        <taxon>Sordariomycetes</taxon>
        <taxon>Sordariomycetidae</taxon>
        <taxon>Sordariales</taxon>
        <taxon>Chaetomiaceae</taxon>
        <taxon>Parathielavia</taxon>
    </lineage>
</organism>
<dbReference type="EMBL" id="MU853223">
    <property type="protein sequence ID" value="KAK4128083.1"/>
    <property type="molecule type" value="Genomic_DNA"/>
</dbReference>
<reference evidence="1" key="1">
    <citation type="journal article" date="2023" name="Mol. Phylogenet. Evol.">
        <title>Genome-scale phylogeny and comparative genomics of the fungal order Sordariales.</title>
        <authorList>
            <person name="Hensen N."/>
            <person name="Bonometti L."/>
            <person name="Westerberg I."/>
            <person name="Brannstrom I.O."/>
            <person name="Guillou S."/>
            <person name="Cros-Aarteil S."/>
            <person name="Calhoun S."/>
            <person name="Haridas S."/>
            <person name="Kuo A."/>
            <person name="Mondo S."/>
            <person name="Pangilinan J."/>
            <person name="Riley R."/>
            <person name="LaButti K."/>
            <person name="Andreopoulos B."/>
            <person name="Lipzen A."/>
            <person name="Chen C."/>
            <person name="Yan M."/>
            <person name="Daum C."/>
            <person name="Ng V."/>
            <person name="Clum A."/>
            <person name="Steindorff A."/>
            <person name="Ohm R.A."/>
            <person name="Martin F."/>
            <person name="Silar P."/>
            <person name="Natvig D.O."/>
            <person name="Lalanne C."/>
            <person name="Gautier V."/>
            <person name="Ament-Velasquez S.L."/>
            <person name="Kruys A."/>
            <person name="Hutchinson M.I."/>
            <person name="Powell A.J."/>
            <person name="Barry K."/>
            <person name="Miller A.N."/>
            <person name="Grigoriev I.V."/>
            <person name="Debuchy R."/>
            <person name="Gladieux P."/>
            <person name="Hiltunen Thoren M."/>
            <person name="Johannesson H."/>
        </authorList>
    </citation>
    <scope>NUCLEOTIDE SEQUENCE</scope>
    <source>
        <strain evidence="1">CBS 731.68</strain>
    </source>
</reference>
<protein>
    <submittedName>
        <fullName evidence="1">Uncharacterized protein</fullName>
    </submittedName>
</protein>
<comment type="caution">
    <text evidence="1">The sequence shown here is derived from an EMBL/GenBank/DDBJ whole genome shotgun (WGS) entry which is preliminary data.</text>
</comment>
<proteinExistence type="predicted"/>
<keyword evidence="2" id="KW-1185">Reference proteome</keyword>
<accession>A0AAN6U7W3</accession>
<sequence length="125" mass="14179">MANFEPRCRLPALVLAAVGLIMNQGMIGDAAARKAFEGGNMAYEIVYADFVWWFPEATRDETVQTYVLALRLIWQISIAFSSVNYLIAILEKQVPLRTELNTEFGLEKVKYGSEGGRMDAERRRE</sequence>
<reference evidence="1" key="2">
    <citation type="submission" date="2023-05" db="EMBL/GenBank/DDBJ databases">
        <authorList>
            <consortium name="Lawrence Berkeley National Laboratory"/>
            <person name="Steindorff A."/>
            <person name="Hensen N."/>
            <person name="Bonometti L."/>
            <person name="Westerberg I."/>
            <person name="Brannstrom I.O."/>
            <person name="Guillou S."/>
            <person name="Cros-Aarteil S."/>
            <person name="Calhoun S."/>
            <person name="Haridas S."/>
            <person name="Kuo A."/>
            <person name="Mondo S."/>
            <person name="Pangilinan J."/>
            <person name="Riley R."/>
            <person name="Labutti K."/>
            <person name="Andreopoulos B."/>
            <person name="Lipzen A."/>
            <person name="Chen C."/>
            <person name="Yanf M."/>
            <person name="Daum C."/>
            <person name="Ng V."/>
            <person name="Clum A."/>
            <person name="Ohm R."/>
            <person name="Martin F."/>
            <person name="Silar P."/>
            <person name="Natvig D."/>
            <person name="Lalanne C."/>
            <person name="Gautier V."/>
            <person name="Ament-Velasquez S.L."/>
            <person name="Kruys A."/>
            <person name="Hutchinson M.I."/>
            <person name="Powell A.J."/>
            <person name="Barry K."/>
            <person name="Miller A.N."/>
            <person name="Grigoriev I.V."/>
            <person name="Debuchy R."/>
            <person name="Gladieux P."/>
            <person name="Thoren M.H."/>
            <person name="Johannesson H."/>
        </authorList>
    </citation>
    <scope>NUCLEOTIDE SEQUENCE</scope>
    <source>
        <strain evidence="1">CBS 731.68</strain>
    </source>
</reference>
<evidence type="ECO:0000313" key="2">
    <source>
        <dbReference type="Proteomes" id="UP001302602"/>
    </source>
</evidence>
<dbReference type="GeneID" id="87828373"/>